<feature type="region of interest" description="Disordered" evidence="1">
    <location>
        <begin position="211"/>
        <end position="292"/>
    </location>
</feature>
<dbReference type="HOGENOM" id="CLU_064894_0_0_11"/>
<feature type="transmembrane region" description="Helical" evidence="2">
    <location>
        <begin position="185"/>
        <end position="205"/>
    </location>
</feature>
<dbReference type="PATRIC" id="fig|396014.3.peg.36"/>
<accession>Z9JZ34</accession>
<dbReference type="eggNOG" id="ENOG5030IYM">
    <property type="taxonomic scope" value="Bacteria"/>
</dbReference>
<evidence type="ECO:0000313" key="3">
    <source>
        <dbReference type="EMBL" id="EWS83022.1"/>
    </source>
</evidence>
<proteinExistence type="predicted"/>
<keyword evidence="2" id="KW-0812">Transmembrane</keyword>
<name>Z9JZ34_9MICO</name>
<gene>
    <name evidence="3" type="ORF">BF93_00190</name>
</gene>
<evidence type="ECO:0000256" key="1">
    <source>
        <dbReference type="SAM" id="MobiDB-lite"/>
    </source>
</evidence>
<protein>
    <submittedName>
        <fullName evidence="3">Uncharacterized protein</fullName>
    </submittedName>
</protein>
<dbReference type="Proteomes" id="UP000023067">
    <property type="component" value="Unassembled WGS sequence"/>
</dbReference>
<evidence type="ECO:0000313" key="4">
    <source>
        <dbReference type="Proteomes" id="UP000023067"/>
    </source>
</evidence>
<comment type="caution">
    <text evidence="3">The sequence shown here is derived from an EMBL/GenBank/DDBJ whole genome shotgun (WGS) entry which is preliminary data.</text>
</comment>
<evidence type="ECO:0000256" key="2">
    <source>
        <dbReference type="SAM" id="Phobius"/>
    </source>
</evidence>
<keyword evidence="2" id="KW-0472">Membrane</keyword>
<keyword evidence="2" id="KW-1133">Transmembrane helix</keyword>
<sequence>MQKILAAALVVLGLAGLVLGRLGETTWAPSTEHTAVADLADAGPAVVIDPGVLYVGGEEGTVEITAASDVSVITAANDDIAAYLAQTRYTRVTGVPSWETLSTEVVNPDGGTTLSDPAGSDLWRQVETSPSPASIDIAAFRREEAAPGSEQPYRAILLVTDGTAPGAQSISITWPVEASNAWVPYAYAGGATVAVIGLIWFVLAFRSSGRRDEDHAPARPEVAAAAAGPSAAPSTTTAAPTLVPGRDAPVSSPDSAPPAGDVTDTLPPVPAAEEDPAPRAPHRPTHRGEERS</sequence>
<reference evidence="3 4" key="1">
    <citation type="submission" date="2014-02" db="EMBL/GenBank/DDBJ databases">
        <title>Genome sequence of Brachybacterium phenoliresistens strain W13A50.</title>
        <authorList>
            <person name="Wang X."/>
        </authorList>
    </citation>
    <scope>NUCLEOTIDE SEQUENCE [LARGE SCALE GENOMIC DNA]</scope>
    <source>
        <strain evidence="3 4">W13A50</strain>
    </source>
</reference>
<organism evidence="3 4">
    <name type="scientific">Brachybacterium phenoliresistens</name>
    <dbReference type="NCBI Taxonomy" id="396014"/>
    <lineage>
        <taxon>Bacteria</taxon>
        <taxon>Bacillati</taxon>
        <taxon>Actinomycetota</taxon>
        <taxon>Actinomycetes</taxon>
        <taxon>Micrococcales</taxon>
        <taxon>Dermabacteraceae</taxon>
        <taxon>Brachybacterium</taxon>
    </lineage>
</organism>
<feature type="compositionally biased region" description="Low complexity" evidence="1">
    <location>
        <begin position="219"/>
        <end position="262"/>
    </location>
</feature>
<dbReference type="AlphaFoldDB" id="Z9JZ34"/>
<dbReference type="EMBL" id="JDYK01000001">
    <property type="protein sequence ID" value="EWS83022.1"/>
    <property type="molecule type" value="Genomic_DNA"/>
</dbReference>
<keyword evidence="4" id="KW-1185">Reference proteome</keyword>
<dbReference type="STRING" id="396014.BF93_00190"/>